<evidence type="ECO:0000313" key="6">
    <source>
        <dbReference type="Proteomes" id="UP000184546"/>
    </source>
</evidence>
<sequence length="1590" mass="175020">MSSTTETWSTDTLVWPTIGLSDQPALRYKTQMGDWEHGTRTRNDYTVGWICALEEEQVAATAMLDQIHPDLPKPPNDPNTYTLGSIGHHQVVIACLPSGKYGNNPAATCANQMARTFQSVRVVLMVGIGGGVPPKVRLGDVVISTPVDRFSGVIQWDLGKAEKDGTFKPVGALNNPPTALLTAGAKMRTRHMLNGHQIPQYLDEMGRRFPRLVPRYTQSASLIDPQSPDAPDRARNELGHVESTQVHYGLIASGNQVIKDANMRNKIDQSFDGNVLCIEMEAAALMNNFPCIVIRGICDYADSTKEKSWQAYAAAVAAACAKELLHYVQPSEVDAELPVRSVLGDVIKTIRSTETQVKSMRSQLEKEEDARILNWFSKAEYGSRHSDILKNRQPGTGQWFLDSARYRKWRSLERQTVFCKGIQGSGKTMIAAIAIDNLHAAFLPDQSIGLAYLYCAFDRQKEQTVESLLASLIKQLSKGQPSLPDAVKELFLEHQRHNTRPSFDELSKTLLVVTSTYRRVFVVVDALDELLTSDGRLRQLLSQMFALQSRTNLSFLATSRPIPEIEKQFTACIMQTISASKEDIRSYIAGHLDRLPDFVIEDPALQEEIKDQIIKAAMGMFLIVRLYLESLVGLQAPRAIRTALKKLPHGSDAYDYAYSEAMQRVKSQPSAFRKAAEKALKWITSARRQLKVSELQHALAVEEGDTDLDESGIPRVTYILSVCAGLVTVDEESDAVRLVHYTTQEYFDRTRKHWFPDADDEIASTCVQYLSFHTFRLPCASRTALFRRLRAYKLYDYAAHWWGHHARVASSLCPAVRAFLEDDGLIQSSSQVLYSHDLQRKVRGVHMAALFGLAQAIMAVPQGTNDIDPRDQNGQTPLSIAAQQGHDIVACMLLDRGADVKSTDSTSHRTPLFHAVAGNHQVTVRLLLNRGARPDAKDIYGMTPLSHAAAQGHQTLVQLLLVQGADINARNNSNWTPLALAAENGHEKVVQILLQKGPELEAKDTNLSRTALARAAAMGHQAIAKMLIESGADIETRDCHGSTPLNSALHLRSDEMIQLLLDNGAHWDIDIDLRMTAMEWAVQSSSERLVQSLLERGASIDQKNYFGDTVLAVAARDGLESAVQILLDRGADWKLQNHEGETPLEQAVKYGHDSIVQLFLDRFTDPGSRDEMYQLLLFAASARGHMIFAQLSLQKGARINGKGLDGSTPLANAVRDGHDLLVDFLLKNGADPGSQDNFGRTPLSEAAKSGHCALVKLLLENGADAETMDQNGRTPLGYAAKWGHTSAVGLLLEQGANLESRDKNGSTPLAKAARRGHPSVVELLLEKGASLESRDNDGNTPLAKAAQWGQARVIEQLLANGASIESKDNQGSTPLAWAALWSHARVVRVLLKHGADLESEDRDGSTPLSKAVQRGLRQGIPGQLDHRVIKLLLRRGAQVEARDHHGRTPLVYAAQAGWASVAELLLDHGAEMEATDTAGMTPLLWAARRGSTRVVKLLLERGANSEAEDGIGMNALSWAVDEGHGEMSREARAITTKLVKATKLFIGNTYLSRPKPPLEVPLSPHHLYHQVSNILDSSTYSHLKAICEPL</sequence>
<feature type="repeat" description="ANK" evidence="3">
    <location>
        <begin position="973"/>
        <end position="1005"/>
    </location>
</feature>
<feature type="repeat" description="ANK" evidence="3">
    <location>
        <begin position="1073"/>
        <end position="1105"/>
    </location>
</feature>
<feature type="repeat" description="ANK" evidence="3">
    <location>
        <begin position="1139"/>
        <end position="1171"/>
    </location>
</feature>
<feature type="repeat" description="ANK" evidence="3">
    <location>
        <begin position="873"/>
        <end position="905"/>
    </location>
</feature>
<dbReference type="Proteomes" id="UP000184546">
    <property type="component" value="Unassembled WGS sequence"/>
</dbReference>
<evidence type="ECO:0000256" key="2">
    <source>
        <dbReference type="ARBA" id="ARBA00023043"/>
    </source>
</evidence>
<keyword evidence="2 3" id="KW-0040">ANK repeat</keyword>
<organism evidence="5 6">
    <name type="scientific">Aspergillus aculeatus (strain ATCC 16872 / CBS 172.66 / WB 5094)</name>
    <dbReference type="NCBI Taxonomy" id="690307"/>
    <lineage>
        <taxon>Eukaryota</taxon>
        <taxon>Fungi</taxon>
        <taxon>Dikarya</taxon>
        <taxon>Ascomycota</taxon>
        <taxon>Pezizomycotina</taxon>
        <taxon>Eurotiomycetes</taxon>
        <taxon>Eurotiomycetidae</taxon>
        <taxon>Eurotiales</taxon>
        <taxon>Aspergillaceae</taxon>
        <taxon>Aspergillus</taxon>
        <taxon>Aspergillus subgen. Circumdati</taxon>
    </lineage>
</organism>
<dbReference type="SMART" id="SM00248">
    <property type="entry name" value="ANK"/>
    <property type="match status" value="19"/>
</dbReference>
<dbReference type="SUPFAM" id="SSF53167">
    <property type="entry name" value="Purine and uridine phosphorylases"/>
    <property type="match status" value="1"/>
</dbReference>
<dbReference type="Gene3D" id="3.40.50.1580">
    <property type="entry name" value="Nucleoside phosphorylase domain"/>
    <property type="match status" value="1"/>
</dbReference>
<dbReference type="Pfam" id="PF01048">
    <property type="entry name" value="PNP_UDP_1"/>
    <property type="match status" value="1"/>
</dbReference>
<feature type="repeat" description="ANK" evidence="3">
    <location>
        <begin position="1337"/>
        <end position="1369"/>
    </location>
</feature>
<keyword evidence="6" id="KW-1185">Reference proteome</keyword>
<dbReference type="InterPro" id="IPR056884">
    <property type="entry name" value="NPHP3-like_N"/>
</dbReference>
<dbReference type="Pfam" id="PF12796">
    <property type="entry name" value="Ank_2"/>
    <property type="match status" value="6"/>
</dbReference>
<dbReference type="OrthoDB" id="195446at2759"/>
<proteinExistence type="predicted"/>
<feature type="repeat" description="ANK" evidence="3">
    <location>
        <begin position="1403"/>
        <end position="1444"/>
    </location>
</feature>
<evidence type="ECO:0000256" key="3">
    <source>
        <dbReference type="PROSITE-ProRule" id="PRU00023"/>
    </source>
</evidence>
<dbReference type="InterPro" id="IPR000845">
    <property type="entry name" value="Nucleoside_phosphorylase_d"/>
</dbReference>
<dbReference type="Pfam" id="PF00023">
    <property type="entry name" value="Ank"/>
    <property type="match status" value="2"/>
</dbReference>
<dbReference type="PROSITE" id="PS50837">
    <property type="entry name" value="NACHT"/>
    <property type="match status" value="1"/>
</dbReference>
<feature type="repeat" description="ANK" evidence="3">
    <location>
        <begin position="1478"/>
        <end position="1510"/>
    </location>
</feature>
<feature type="repeat" description="ANK" evidence="3">
    <location>
        <begin position="1370"/>
        <end position="1402"/>
    </location>
</feature>
<dbReference type="STRING" id="690307.A0A1L9WFW3"/>
<gene>
    <name evidence="5" type="ORF">ASPACDRAFT_1891979</name>
</gene>
<dbReference type="SUPFAM" id="SSF52540">
    <property type="entry name" value="P-loop containing nucleoside triphosphate hydrolases"/>
    <property type="match status" value="1"/>
</dbReference>
<feature type="repeat" description="ANK" evidence="3">
    <location>
        <begin position="1106"/>
        <end position="1138"/>
    </location>
</feature>
<dbReference type="Gene3D" id="3.40.50.300">
    <property type="entry name" value="P-loop containing nucleotide triphosphate hydrolases"/>
    <property type="match status" value="1"/>
</dbReference>
<evidence type="ECO:0000313" key="5">
    <source>
        <dbReference type="EMBL" id="OJJ95066.1"/>
    </source>
</evidence>
<dbReference type="GO" id="GO:0009116">
    <property type="term" value="P:nucleoside metabolic process"/>
    <property type="evidence" value="ECO:0007669"/>
    <property type="project" value="InterPro"/>
</dbReference>
<feature type="repeat" description="ANK" evidence="3">
    <location>
        <begin position="1271"/>
        <end position="1303"/>
    </location>
</feature>
<dbReference type="Pfam" id="PF24883">
    <property type="entry name" value="NPHP3_N"/>
    <property type="match status" value="1"/>
</dbReference>
<dbReference type="InterPro" id="IPR036770">
    <property type="entry name" value="Ankyrin_rpt-contain_sf"/>
</dbReference>
<reference evidence="6" key="1">
    <citation type="journal article" date="2017" name="Genome Biol.">
        <title>Comparative genomics reveals high biological diversity and specific adaptations in the industrially and medically important fungal genus Aspergillus.</title>
        <authorList>
            <person name="de Vries R.P."/>
            <person name="Riley R."/>
            <person name="Wiebenga A."/>
            <person name="Aguilar-Osorio G."/>
            <person name="Amillis S."/>
            <person name="Uchima C.A."/>
            <person name="Anderluh G."/>
            <person name="Asadollahi M."/>
            <person name="Askin M."/>
            <person name="Barry K."/>
            <person name="Battaglia E."/>
            <person name="Bayram O."/>
            <person name="Benocci T."/>
            <person name="Braus-Stromeyer S.A."/>
            <person name="Caldana C."/>
            <person name="Canovas D."/>
            <person name="Cerqueira G.C."/>
            <person name="Chen F."/>
            <person name="Chen W."/>
            <person name="Choi C."/>
            <person name="Clum A."/>
            <person name="Dos Santos R.A."/>
            <person name="Damasio A.R."/>
            <person name="Diallinas G."/>
            <person name="Emri T."/>
            <person name="Fekete E."/>
            <person name="Flipphi M."/>
            <person name="Freyberg S."/>
            <person name="Gallo A."/>
            <person name="Gournas C."/>
            <person name="Habgood R."/>
            <person name="Hainaut M."/>
            <person name="Harispe M.L."/>
            <person name="Henrissat B."/>
            <person name="Hilden K.S."/>
            <person name="Hope R."/>
            <person name="Hossain A."/>
            <person name="Karabika E."/>
            <person name="Karaffa L."/>
            <person name="Karanyi Z."/>
            <person name="Krasevec N."/>
            <person name="Kuo A."/>
            <person name="Kusch H."/>
            <person name="LaButti K."/>
            <person name="Lagendijk E.L."/>
            <person name="Lapidus A."/>
            <person name="Levasseur A."/>
            <person name="Lindquist E."/>
            <person name="Lipzen A."/>
            <person name="Logrieco A.F."/>
            <person name="MacCabe A."/>
            <person name="Maekelae M.R."/>
            <person name="Malavazi I."/>
            <person name="Melin P."/>
            <person name="Meyer V."/>
            <person name="Mielnichuk N."/>
            <person name="Miskei M."/>
            <person name="Molnar A.P."/>
            <person name="Mule G."/>
            <person name="Ngan C.Y."/>
            <person name="Orejas M."/>
            <person name="Orosz E."/>
            <person name="Ouedraogo J.P."/>
            <person name="Overkamp K.M."/>
            <person name="Park H.-S."/>
            <person name="Perrone G."/>
            <person name="Piumi F."/>
            <person name="Punt P.J."/>
            <person name="Ram A.F."/>
            <person name="Ramon A."/>
            <person name="Rauscher S."/>
            <person name="Record E."/>
            <person name="Riano-Pachon D.M."/>
            <person name="Robert V."/>
            <person name="Roehrig J."/>
            <person name="Ruller R."/>
            <person name="Salamov A."/>
            <person name="Salih N.S."/>
            <person name="Samson R.A."/>
            <person name="Sandor E."/>
            <person name="Sanguinetti M."/>
            <person name="Schuetze T."/>
            <person name="Sepcic K."/>
            <person name="Shelest E."/>
            <person name="Sherlock G."/>
            <person name="Sophianopoulou V."/>
            <person name="Squina F.M."/>
            <person name="Sun H."/>
            <person name="Susca A."/>
            <person name="Todd R.B."/>
            <person name="Tsang A."/>
            <person name="Unkles S.E."/>
            <person name="van de Wiele N."/>
            <person name="van Rossen-Uffink D."/>
            <person name="Oliveira J.V."/>
            <person name="Vesth T.C."/>
            <person name="Visser J."/>
            <person name="Yu J.-H."/>
            <person name="Zhou M."/>
            <person name="Andersen M.R."/>
            <person name="Archer D.B."/>
            <person name="Baker S.E."/>
            <person name="Benoit I."/>
            <person name="Brakhage A.A."/>
            <person name="Braus G.H."/>
            <person name="Fischer R."/>
            <person name="Frisvad J.C."/>
            <person name="Goldman G.H."/>
            <person name="Houbraken J."/>
            <person name="Oakley B."/>
            <person name="Pocsi I."/>
            <person name="Scazzocchio C."/>
            <person name="Seiboth B."/>
            <person name="vanKuyk P.A."/>
            <person name="Wortman J."/>
            <person name="Dyer P.S."/>
            <person name="Grigoriev I.V."/>
        </authorList>
    </citation>
    <scope>NUCLEOTIDE SEQUENCE [LARGE SCALE GENOMIC DNA]</scope>
    <source>
        <strain evidence="6">ATCC 16872 / CBS 172.66 / WB 5094</strain>
    </source>
</reference>
<evidence type="ECO:0000259" key="4">
    <source>
        <dbReference type="PROSITE" id="PS50837"/>
    </source>
</evidence>
<dbReference type="PROSITE" id="PS50088">
    <property type="entry name" value="ANK_REPEAT"/>
    <property type="match status" value="18"/>
</dbReference>
<dbReference type="InterPro" id="IPR027417">
    <property type="entry name" value="P-loop_NTPase"/>
</dbReference>
<dbReference type="PROSITE" id="PS50297">
    <property type="entry name" value="ANK_REP_REGION"/>
    <property type="match status" value="17"/>
</dbReference>
<dbReference type="CDD" id="cd09008">
    <property type="entry name" value="MTAN"/>
    <property type="match status" value="1"/>
</dbReference>
<dbReference type="InterPro" id="IPR035994">
    <property type="entry name" value="Nucleoside_phosphorylase_sf"/>
</dbReference>
<feature type="repeat" description="ANK" evidence="3">
    <location>
        <begin position="1238"/>
        <end position="1270"/>
    </location>
</feature>
<feature type="repeat" description="ANK" evidence="3">
    <location>
        <begin position="1205"/>
        <end position="1237"/>
    </location>
</feature>
<evidence type="ECO:0000256" key="1">
    <source>
        <dbReference type="ARBA" id="ARBA00022737"/>
    </source>
</evidence>
<feature type="repeat" description="ANK" evidence="3">
    <location>
        <begin position="1040"/>
        <end position="1072"/>
    </location>
</feature>
<dbReference type="InterPro" id="IPR007111">
    <property type="entry name" value="NACHT_NTPase"/>
</dbReference>
<dbReference type="InterPro" id="IPR054471">
    <property type="entry name" value="GPIID_WHD"/>
</dbReference>
<protein>
    <recommendedName>
        <fullName evidence="4">NACHT domain-containing protein</fullName>
    </recommendedName>
</protein>
<feature type="domain" description="NACHT" evidence="4">
    <location>
        <begin position="415"/>
        <end position="561"/>
    </location>
</feature>
<feature type="repeat" description="ANK" evidence="3">
    <location>
        <begin position="940"/>
        <end position="972"/>
    </location>
</feature>
<dbReference type="PANTHER" id="PTHR24126">
    <property type="entry name" value="ANKYRIN REPEAT, PH AND SEC7 DOMAIN CONTAINING PROTEIN SECG-RELATED"/>
    <property type="match status" value="1"/>
</dbReference>
<name>A0A1L9WFW3_ASPA1</name>
<dbReference type="EMBL" id="KV878991">
    <property type="protein sequence ID" value="OJJ95066.1"/>
    <property type="molecule type" value="Genomic_DNA"/>
</dbReference>
<dbReference type="SUPFAM" id="SSF48403">
    <property type="entry name" value="Ankyrin repeat"/>
    <property type="match status" value="2"/>
</dbReference>
<keyword evidence="1" id="KW-0677">Repeat</keyword>
<feature type="repeat" description="ANK" evidence="3">
    <location>
        <begin position="1007"/>
        <end position="1039"/>
    </location>
</feature>
<dbReference type="InterPro" id="IPR002110">
    <property type="entry name" value="Ankyrin_rpt"/>
</dbReference>
<dbReference type="Gene3D" id="1.25.40.20">
    <property type="entry name" value="Ankyrin repeat-containing domain"/>
    <property type="match status" value="5"/>
</dbReference>
<dbReference type="GO" id="GO:0003824">
    <property type="term" value="F:catalytic activity"/>
    <property type="evidence" value="ECO:0007669"/>
    <property type="project" value="InterPro"/>
</dbReference>
<accession>A0A1L9WFW3</accession>
<dbReference type="VEuPathDB" id="FungiDB:ASPACDRAFT_1891979"/>
<dbReference type="GeneID" id="30972461"/>
<dbReference type="Pfam" id="PF22939">
    <property type="entry name" value="WHD_GPIID"/>
    <property type="match status" value="1"/>
</dbReference>
<feature type="repeat" description="ANK" evidence="3">
    <location>
        <begin position="1445"/>
        <end position="1477"/>
    </location>
</feature>
<dbReference type="RefSeq" id="XP_020051406.1">
    <property type="nucleotide sequence ID" value="XM_020198647.1"/>
</dbReference>
<feature type="repeat" description="ANK" evidence="3">
    <location>
        <begin position="907"/>
        <end position="939"/>
    </location>
</feature>
<dbReference type="PANTHER" id="PTHR24126:SF14">
    <property type="entry name" value="ANK_REP_REGION DOMAIN-CONTAINING PROTEIN"/>
    <property type="match status" value="1"/>
</dbReference>
<dbReference type="OMA" id="HASALMM"/>
<feature type="repeat" description="ANK" evidence="3">
    <location>
        <begin position="1304"/>
        <end position="1336"/>
    </location>
</feature>
<dbReference type="PRINTS" id="PR01415">
    <property type="entry name" value="ANKYRIN"/>
</dbReference>